<sequence length="134" mass="16089">MPPTNTNMPVIQSKITNIPIYEKISLHTKDYRSLIVGIAQNDIYKELYLKLKKKRNRKEFREQEESHRKEIETITEKYEKYINDLVIKITNANAISYRPKRELDRMNKKLLIYVTIAKKNKHKGRITLLHVFLF</sequence>
<dbReference type="AlphaFoldDB" id="X6M653"/>
<protein>
    <submittedName>
        <fullName evidence="2">Uncharacterized protein</fullName>
    </submittedName>
</protein>
<evidence type="ECO:0000313" key="3">
    <source>
        <dbReference type="Proteomes" id="UP000023152"/>
    </source>
</evidence>
<accession>X6M653</accession>
<reference evidence="2 3" key="1">
    <citation type="journal article" date="2013" name="Curr. Biol.">
        <title>The Genome of the Foraminiferan Reticulomyxa filosa.</title>
        <authorList>
            <person name="Glockner G."/>
            <person name="Hulsmann N."/>
            <person name="Schleicher M."/>
            <person name="Noegel A.A."/>
            <person name="Eichinger L."/>
            <person name="Gallinger C."/>
            <person name="Pawlowski J."/>
            <person name="Sierra R."/>
            <person name="Euteneuer U."/>
            <person name="Pillet L."/>
            <person name="Moustafa A."/>
            <person name="Platzer M."/>
            <person name="Groth M."/>
            <person name="Szafranski K."/>
            <person name="Schliwa M."/>
        </authorList>
    </citation>
    <scope>NUCLEOTIDE SEQUENCE [LARGE SCALE GENOMIC DNA]</scope>
</reference>
<dbReference type="EMBL" id="ASPP01024531">
    <property type="protein sequence ID" value="ETO08937.1"/>
    <property type="molecule type" value="Genomic_DNA"/>
</dbReference>
<dbReference type="Proteomes" id="UP000023152">
    <property type="component" value="Unassembled WGS sequence"/>
</dbReference>
<evidence type="ECO:0000313" key="2">
    <source>
        <dbReference type="EMBL" id="ETO08937.1"/>
    </source>
</evidence>
<gene>
    <name evidence="2" type="ORF">RFI_28449</name>
</gene>
<feature type="coiled-coil region" evidence="1">
    <location>
        <begin position="44"/>
        <end position="84"/>
    </location>
</feature>
<evidence type="ECO:0000256" key="1">
    <source>
        <dbReference type="SAM" id="Coils"/>
    </source>
</evidence>
<name>X6M653_RETFI</name>
<keyword evidence="3" id="KW-1185">Reference proteome</keyword>
<proteinExistence type="predicted"/>
<keyword evidence="1" id="KW-0175">Coiled coil</keyword>
<organism evidence="2 3">
    <name type="scientific">Reticulomyxa filosa</name>
    <dbReference type="NCBI Taxonomy" id="46433"/>
    <lineage>
        <taxon>Eukaryota</taxon>
        <taxon>Sar</taxon>
        <taxon>Rhizaria</taxon>
        <taxon>Retaria</taxon>
        <taxon>Foraminifera</taxon>
        <taxon>Monothalamids</taxon>
        <taxon>Reticulomyxidae</taxon>
        <taxon>Reticulomyxa</taxon>
    </lineage>
</organism>
<comment type="caution">
    <text evidence="2">The sequence shown here is derived from an EMBL/GenBank/DDBJ whole genome shotgun (WGS) entry which is preliminary data.</text>
</comment>